<accession>A0A2P2QJX9</accession>
<name>A0A2P2QJX9_RHIMU</name>
<proteinExistence type="predicted"/>
<evidence type="ECO:0000313" key="1">
    <source>
        <dbReference type="EMBL" id="MBX67300.1"/>
    </source>
</evidence>
<organism evidence="1">
    <name type="scientific">Rhizophora mucronata</name>
    <name type="common">Asiatic mangrove</name>
    <dbReference type="NCBI Taxonomy" id="61149"/>
    <lineage>
        <taxon>Eukaryota</taxon>
        <taxon>Viridiplantae</taxon>
        <taxon>Streptophyta</taxon>
        <taxon>Embryophyta</taxon>
        <taxon>Tracheophyta</taxon>
        <taxon>Spermatophyta</taxon>
        <taxon>Magnoliopsida</taxon>
        <taxon>eudicotyledons</taxon>
        <taxon>Gunneridae</taxon>
        <taxon>Pentapetalae</taxon>
        <taxon>rosids</taxon>
        <taxon>fabids</taxon>
        <taxon>Malpighiales</taxon>
        <taxon>Rhizophoraceae</taxon>
        <taxon>Rhizophora</taxon>
    </lineage>
</organism>
<dbReference type="AlphaFoldDB" id="A0A2P2QJX9"/>
<protein>
    <submittedName>
        <fullName evidence="1">Uncharacterized protein</fullName>
    </submittedName>
</protein>
<sequence>MQGSRIKNFGCYCESKLLSIRVCSSI</sequence>
<reference evidence="1" key="1">
    <citation type="submission" date="2018-02" db="EMBL/GenBank/DDBJ databases">
        <title>Rhizophora mucronata_Transcriptome.</title>
        <authorList>
            <person name="Meera S.P."/>
            <person name="Sreeshan A."/>
            <person name="Augustine A."/>
        </authorList>
    </citation>
    <scope>NUCLEOTIDE SEQUENCE</scope>
    <source>
        <tissue evidence="1">Leaf</tissue>
    </source>
</reference>
<dbReference type="EMBL" id="GGEC01086816">
    <property type="protein sequence ID" value="MBX67300.1"/>
    <property type="molecule type" value="Transcribed_RNA"/>
</dbReference>